<dbReference type="SUPFAM" id="SSF53448">
    <property type="entry name" value="Nucleotide-diphospho-sugar transferases"/>
    <property type="match status" value="1"/>
</dbReference>
<comment type="similarity">
    <text evidence="2">Belongs to the glycosyltransferase 2 family.</text>
</comment>
<dbReference type="PANTHER" id="PTHR43179">
    <property type="entry name" value="RHAMNOSYLTRANSFERASE WBBL"/>
    <property type="match status" value="1"/>
</dbReference>
<comment type="pathway">
    <text evidence="1">Cell wall biogenesis; cell wall polysaccharide biosynthesis.</text>
</comment>
<dbReference type="GO" id="GO:0016757">
    <property type="term" value="F:glycosyltransferase activity"/>
    <property type="evidence" value="ECO:0007669"/>
    <property type="project" value="UniProtKB-KW"/>
</dbReference>
<dbReference type="Gene3D" id="3.90.550.10">
    <property type="entry name" value="Spore Coat Polysaccharide Biosynthesis Protein SpsA, Chain A"/>
    <property type="match status" value="1"/>
</dbReference>
<gene>
    <name evidence="6" type="primary">glfT1</name>
    <name evidence="6" type="ORF">AOLFYP35_01112</name>
</gene>
<evidence type="ECO:0000256" key="1">
    <source>
        <dbReference type="ARBA" id="ARBA00004776"/>
    </source>
</evidence>
<evidence type="ECO:0000256" key="3">
    <source>
        <dbReference type="ARBA" id="ARBA00022676"/>
    </source>
</evidence>
<dbReference type="PANTHER" id="PTHR43179:SF12">
    <property type="entry name" value="GALACTOFURANOSYLTRANSFERASE GLFT2"/>
    <property type="match status" value="1"/>
</dbReference>
<evidence type="ECO:0000256" key="4">
    <source>
        <dbReference type="ARBA" id="ARBA00022679"/>
    </source>
</evidence>
<dbReference type="EMBL" id="CACRSM010000002">
    <property type="protein sequence ID" value="VYS98880.1"/>
    <property type="molecule type" value="Genomic_DNA"/>
</dbReference>
<keyword evidence="3 6" id="KW-0328">Glycosyltransferase</keyword>
<keyword evidence="4 6" id="KW-0808">Transferase</keyword>
<dbReference type="InterPro" id="IPR029044">
    <property type="entry name" value="Nucleotide-diphossugar_trans"/>
</dbReference>
<dbReference type="Pfam" id="PF00535">
    <property type="entry name" value="Glycos_transf_2"/>
    <property type="match status" value="1"/>
</dbReference>
<dbReference type="AlphaFoldDB" id="A0A6N2T471"/>
<feature type="domain" description="Glycosyltransferase 2-like" evidence="5">
    <location>
        <begin position="9"/>
        <end position="114"/>
    </location>
</feature>
<evidence type="ECO:0000313" key="6">
    <source>
        <dbReference type="EMBL" id="VYS98880.1"/>
    </source>
</evidence>
<dbReference type="EC" id="2.4.1.287" evidence="6"/>
<evidence type="ECO:0000259" key="5">
    <source>
        <dbReference type="Pfam" id="PF00535"/>
    </source>
</evidence>
<evidence type="ECO:0000256" key="2">
    <source>
        <dbReference type="ARBA" id="ARBA00006739"/>
    </source>
</evidence>
<name>A0A6N2T471_9ACTO</name>
<reference evidence="6" key="1">
    <citation type="submission" date="2019-11" db="EMBL/GenBank/DDBJ databases">
        <authorList>
            <person name="Feng L."/>
        </authorList>
    </citation>
    <scope>NUCLEOTIDE SEQUENCE</scope>
    <source>
        <strain evidence="6">AodontolyticusLFYP35</strain>
    </source>
</reference>
<dbReference type="InterPro" id="IPR001173">
    <property type="entry name" value="Glyco_trans_2-like"/>
</dbReference>
<organism evidence="6">
    <name type="scientific">Schaalia odontolytica</name>
    <dbReference type="NCBI Taxonomy" id="1660"/>
    <lineage>
        <taxon>Bacteria</taxon>
        <taxon>Bacillati</taxon>
        <taxon>Actinomycetota</taxon>
        <taxon>Actinomycetes</taxon>
        <taxon>Actinomycetales</taxon>
        <taxon>Actinomycetaceae</taxon>
        <taxon>Schaalia</taxon>
    </lineage>
</organism>
<proteinExistence type="inferred from homology"/>
<sequence length="337" mass="36712">MSNPTVIAVVVAWNRAQLLRETLDGLASQTRPLDGVVVVDNASSDETPQLIAAHPAVTNVVTLPQNYGGAGGFAAGIARAMTLGADLVWIMDDDTIPTPTALEVLLRTREEYPGTPAVLACRADWIDGREHPMNAPRERFLISRELREHAAAVGARQIRTASFVAIMIDARAIEEEGLPEAAYFLWNDDFEYTARLLKGRVGLYVDGARVEHRTKTFGNSTADPGPRFYNEVRNKVWALGTSSGFGLFDRCAFGAATALRWAKMIAASADREAALGYLREGLRDAWRPPLRSSEILHLTEVADEVAALEQGHRSCGCGCRCSSSDSESRGWSEGEPR</sequence>
<protein>
    <submittedName>
        <fullName evidence="6">Galactofuranosyl transferase GlfT1</fullName>
        <ecNumber evidence="6">2.4.1.287</ecNumber>
    </submittedName>
</protein>
<accession>A0A6N2T471</accession>